<protein>
    <submittedName>
        <fullName evidence="2">Uncharacterized protein</fullName>
    </submittedName>
</protein>
<sequence length="188" mass="21232">AAQPRPCHSRPIRLRHRPRGRRHRHHPRHPHHHARPHRRGQRERAEQCRPAHLHAVGARAHEPRAAGAPGRLRVAGHPHHLHRGGRGAPDRERRVRGEPAAGRPAGLRVPELRVHPHRHQHGRRFHRADPHGHAGPRRRHRHGAAHADGGHRVLARRGQRERGRGALPEHGQAGGAHRPDGHGAHHLL</sequence>
<name>A0A6J4M1E0_9BACT</name>
<proteinExistence type="predicted"/>
<reference evidence="2" key="1">
    <citation type="submission" date="2020-02" db="EMBL/GenBank/DDBJ databases">
        <authorList>
            <person name="Meier V. D."/>
        </authorList>
    </citation>
    <scope>NUCLEOTIDE SEQUENCE</scope>
    <source>
        <strain evidence="2">AVDCRST_MAG68</strain>
    </source>
</reference>
<feature type="non-terminal residue" evidence="2">
    <location>
        <position position="188"/>
    </location>
</feature>
<gene>
    <name evidence="2" type="ORF">AVDCRST_MAG68-3331</name>
</gene>
<feature type="compositionally biased region" description="Basic residues" evidence="1">
    <location>
        <begin position="7"/>
        <end position="41"/>
    </location>
</feature>
<feature type="compositionally biased region" description="Basic residues" evidence="1">
    <location>
        <begin position="134"/>
        <end position="144"/>
    </location>
</feature>
<dbReference type="AlphaFoldDB" id="A0A6J4M1E0"/>
<feature type="compositionally biased region" description="Basic and acidic residues" evidence="1">
    <location>
        <begin position="88"/>
        <end position="97"/>
    </location>
</feature>
<evidence type="ECO:0000256" key="1">
    <source>
        <dbReference type="SAM" id="MobiDB-lite"/>
    </source>
</evidence>
<feature type="compositionally biased region" description="Basic and acidic residues" evidence="1">
    <location>
        <begin position="177"/>
        <end position="188"/>
    </location>
</feature>
<feature type="region of interest" description="Disordered" evidence="1">
    <location>
        <begin position="1"/>
        <end position="188"/>
    </location>
</feature>
<dbReference type="EMBL" id="CADCTW010000159">
    <property type="protein sequence ID" value="CAA9346216.1"/>
    <property type="molecule type" value="Genomic_DNA"/>
</dbReference>
<evidence type="ECO:0000313" key="2">
    <source>
        <dbReference type="EMBL" id="CAA9346216.1"/>
    </source>
</evidence>
<organism evidence="2">
    <name type="scientific">uncultured Gemmatimonadota bacterium</name>
    <dbReference type="NCBI Taxonomy" id="203437"/>
    <lineage>
        <taxon>Bacteria</taxon>
        <taxon>Pseudomonadati</taxon>
        <taxon>Gemmatimonadota</taxon>
        <taxon>environmental samples</taxon>
    </lineage>
</organism>
<feature type="compositionally biased region" description="Basic residues" evidence="1">
    <location>
        <begin position="74"/>
        <end position="85"/>
    </location>
</feature>
<feature type="compositionally biased region" description="Basic residues" evidence="1">
    <location>
        <begin position="115"/>
        <end position="126"/>
    </location>
</feature>
<feature type="non-terminal residue" evidence="2">
    <location>
        <position position="1"/>
    </location>
</feature>
<accession>A0A6J4M1E0</accession>